<dbReference type="Gene3D" id="3.40.50.620">
    <property type="entry name" value="HUPs"/>
    <property type="match status" value="1"/>
</dbReference>
<dbReference type="RefSeq" id="WP_126159027.1">
    <property type="nucleotide sequence ID" value="NZ_RQXW01000011.1"/>
</dbReference>
<evidence type="ECO:0000256" key="14">
    <source>
        <dbReference type="RuleBase" id="RU004182"/>
    </source>
</evidence>
<evidence type="ECO:0000256" key="10">
    <source>
        <dbReference type="ARBA" id="ARBA00059220"/>
    </source>
</evidence>
<comment type="function">
    <text evidence="10">Involved in repair of UV radiation-induced DNA damage. Catalyzes the light-dependent monomerization (300-600 nm) of cyclobutyl pyrimidine dimers (in cis-syn configuration), which are formed between adjacent bases on the same DNA strand upon exposure to ultraviolet radiation.</text>
</comment>
<gene>
    <name evidence="16" type="ORF">EH243_12580</name>
</gene>
<dbReference type="PANTHER" id="PTHR11455">
    <property type="entry name" value="CRYPTOCHROME"/>
    <property type="match status" value="1"/>
</dbReference>
<feature type="site" description="Electron transfer via tryptophanyl radical" evidence="13">
    <location>
        <position position="309"/>
    </location>
</feature>
<dbReference type="InterPro" id="IPR006050">
    <property type="entry name" value="DNA_photolyase_N"/>
</dbReference>
<dbReference type="SUPFAM" id="SSF52425">
    <property type="entry name" value="Cryptochrome/photolyase, N-terminal domain"/>
    <property type="match status" value="1"/>
</dbReference>
<dbReference type="SUPFAM" id="SSF48173">
    <property type="entry name" value="Cryptochrome/photolyase FAD-binding domain"/>
    <property type="match status" value="1"/>
</dbReference>
<protein>
    <recommendedName>
        <fullName evidence="4">Deoxyribodipyrimidine photo-lyase</fullName>
        <ecNumber evidence="3">4.1.99.3</ecNumber>
    </recommendedName>
    <alternativeName>
        <fullName evidence="8">DNA photolyase</fullName>
    </alternativeName>
    <alternativeName>
        <fullName evidence="11">Photoreactivating enzyme</fullName>
    </alternativeName>
</protein>
<evidence type="ECO:0000256" key="9">
    <source>
        <dbReference type="ARBA" id="ARBA00033999"/>
    </source>
</evidence>
<dbReference type="GO" id="GO:0000719">
    <property type="term" value="P:photoreactive repair"/>
    <property type="evidence" value="ECO:0007669"/>
    <property type="project" value="UniProtKB-ARBA"/>
</dbReference>
<proteinExistence type="inferred from homology"/>
<dbReference type="OrthoDB" id="9772484at2"/>
<comment type="similarity">
    <text evidence="2">Belongs to the DNA photolyase class-1 family.</text>
</comment>
<keyword evidence="16" id="KW-0456">Lyase</keyword>
<dbReference type="InterPro" id="IPR018394">
    <property type="entry name" value="DNA_photolyase_1_CS_C"/>
</dbReference>
<evidence type="ECO:0000256" key="7">
    <source>
        <dbReference type="ARBA" id="ARBA00022991"/>
    </source>
</evidence>
<dbReference type="Proteomes" id="UP000283087">
    <property type="component" value="Unassembled WGS sequence"/>
</dbReference>
<dbReference type="GO" id="GO:0003677">
    <property type="term" value="F:DNA binding"/>
    <property type="evidence" value="ECO:0007669"/>
    <property type="project" value="TreeGrafter"/>
</dbReference>
<evidence type="ECO:0000256" key="8">
    <source>
        <dbReference type="ARBA" id="ARBA00031671"/>
    </source>
</evidence>
<evidence type="ECO:0000313" key="17">
    <source>
        <dbReference type="Proteomes" id="UP000283087"/>
    </source>
</evidence>
<keyword evidence="17" id="KW-1185">Reference proteome</keyword>
<dbReference type="FunFam" id="1.10.579.10:FF:000003">
    <property type="entry name" value="Deoxyribodipyrimidine photo-lyase"/>
    <property type="match status" value="1"/>
</dbReference>
<evidence type="ECO:0000256" key="11">
    <source>
        <dbReference type="ARBA" id="ARBA00083107"/>
    </source>
</evidence>
<feature type="site" description="Electron transfer via tryptophanyl radical" evidence="13">
    <location>
        <position position="362"/>
    </location>
</feature>
<feature type="binding site" evidence="12">
    <location>
        <position position="226"/>
    </location>
    <ligand>
        <name>FAD</name>
        <dbReference type="ChEBI" id="CHEBI:57692"/>
    </ligand>
</feature>
<feature type="binding site" evidence="12">
    <location>
        <begin position="375"/>
        <end position="377"/>
    </location>
    <ligand>
        <name>FAD</name>
        <dbReference type="ChEBI" id="CHEBI:57692"/>
    </ligand>
</feature>
<dbReference type="InterPro" id="IPR005101">
    <property type="entry name" value="Cryptochr/Photolyase_FAD-bd"/>
</dbReference>
<evidence type="ECO:0000256" key="12">
    <source>
        <dbReference type="PIRSR" id="PIRSR602081-1"/>
    </source>
</evidence>
<dbReference type="Pfam" id="PF03441">
    <property type="entry name" value="FAD_binding_7"/>
    <property type="match status" value="1"/>
</dbReference>
<dbReference type="AlphaFoldDB" id="A0A430KP73"/>
<evidence type="ECO:0000256" key="2">
    <source>
        <dbReference type="ARBA" id="ARBA00005862"/>
    </source>
</evidence>
<dbReference type="EMBL" id="RQXW01000011">
    <property type="protein sequence ID" value="RTE65270.1"/>
    <property type="molecule type" value="Genomic_DNA"/>
</dbReference>
<comment type="catalytic activity">
    <reaction evidence="9">
        <text>cyclobutadipyrimidine (in DNA) = 2 pyrimidine residues (in DNA).</text>
        <dbReference type="EC" id="4.1.99.3"/>
    </reaction>
</comment>
<keyword evidence="6 12" id="KW-0274">FAD</keyword>
<dbReference type="GO" id="GO:0003904">
    <property type="term" value="F:deoxyribodipyrimidine photo-lyase activity"/>
    <property type="evidence" value="ECO:0007669"/>
    <property type="project" value="UniProtKB-EC"/>
</dbReference>
<evidence type="ECO:0000256" key="6">
    <source>
        <dbReference type="ARBA" id="ARBA00022827"/>
    </source>
</evidence>
<dbReference type="PRINTS" id="PR00147">
    <property type="entry name" value="DNAPHOTLYASE"/>
</dbReference>
<dbReference type="Gene3D" id="1.10.579.10">
    <property type="entry name" value="DNA Cyclobutane Dipyrimidine Photolyase, subunit A, domain 3"/>
    <property type="match status" value="1"/>
</dbReference>
<dbReference type="Gene3D" id="1.25.40.80">
    <property type="match status" value="1"/>
</dbReference>
<reference evidence="16 17" key="1">
    <citation type="submission" date="2018-11" db="EMBL/GenBank/DDBJ databases">
        <title>The draft genome sequence of Amphritea opalescens ANRC-JH13T.</title>
        <authorList>
            <person name="Fang Z."/>
            <person name="Zhang Y."/>
            <person name="Han X."/>
        </authorList>
    </citation>
    <scope>NUCLEOTIDE SEQUENCE [LARGE SCALE GENOMIC DNA]</scope>
    <source>
        <strain evidence="16 17">ANRC-JH13</strain>
    </source>
</reference>
<keyword evidence="7 14" id="KW-0157">Chromophore</keyword>
<dbReference type="PROSITE" id="PS51645">
    <property type="entry name" value="PHR_CRY_ALPHA_BETA"/>
    <property type="match status" value="1"/>
</dbReference>
<comment type="similarity">
    <text evidence="14">Belongs to the DNA photolyase family.</text>
</comment>
<feature type="binding site" evidence="12">
    <location>
        <begin position="238"/>
        <end position="242"/>
    </location>
    <ligand>
        <name>FAD</name>
        <dbReference type="ChEBI" id="CHEBI:57692"/>
    </ligand>
</feature>
<sequence>MNTPVIVWLRHDLRLADNPALYYAAQTGRVIPVFIDDCTTPDQWSLGAASRCWLNHSLVDLNDQLSGQLRIFRGDPLPILLSLVQQTGAQEIHWNRCYTPHAIGRDSQIKLALKSAGIEVHSYNGSLLWEPWNISKADGKPYKIFTPYYRKGCLNAAPPSEPLPRPDLQLFTDEITGSDELQQTPVAELILDEPSWTKKITDHWTVSEEAAWQHLQQFIRERLPDYQEGRDVPSLEATSSLSPYLQWGQISPHQVWYYSQQQGNQPGLEDALDTFLKELAWREFSYYLLYHNPKMAEENLNERFNRFPWLNHPDQCQDWQQGLTGFPIIDAGMRQLWQTGYMHNRVRMLVASFLVKNQRQHWHLGAAWFWDTLVDADLASNSASWQWVAGCGTDASPYFRIFNPVLQGQKFDKDGAYIRHYIPELKTLPSRYIHTPWEAPEQVLTEAGVTLGSSYPHPILDLKQSRQDALSAFSSLKEQQNQVL</sequence>
<keyword evidence="5 12" id="KW-0285">Flavoprotein</keyword>
<name>A0A430KP73_9GAMM</name>
<evidence type="ECO:0000256" key="4">
    <source>
        <dbReference type="ARBA" id="ARBA00014046"/>
    </source>
</evidence>
<dbReference type="InterPro" id="IPR036134">
    <property type="entry name" value="Crypto/Photolyase_FAD-like_sf"/>
</dbReference>
<evidence type="ECO:0000256" key="3">
    <source>
        <dbReference type="ARBA" id="ARBA00013149"/>
    </source>
</evidence>
<evidence type="ECO:0000256" key="5">
    <source>
        <dbReference type="ARBA" id="ARBA00022630"/>
    </source>
</evidence>
<dbReference type="GO" id="GO:0009416">
    <property type="term" value="P:response to light stimulus"/>
    <property type="evidence" value="ECO:0007669"/>
    <property type="project" value="TreeGrafter"/>
</dbReference>
<comment type="cofactor">
    <cofactor evidence="1">
        <name>(6R)-5,10-methylene-5,6,7,8-tetrahydrofolate</name>
        <dbReference type="ChEBI" id="CHEBI:15636"/>
    </cofactor>
</comment>
<dbReference type="InterPro" id="IPR014729">
    <property type="entry name" value="Rossmann-like_a/b/a_fold"/>
</dbReference>
<dbReference type="InterPro" id="IPR002081">
    <property type="entry name" value="Cryptochrome/DNA_photolyase_1"/>
</dbReference>
<dbReference type="InterPro" id="IPR036155">
    <property type="entry name" value="Crypto/Photolyase_N_sf"/>
</dbReference>
<organism evidence="16 17">
    <name type="scientific">Amphritea opalescens</name>
    <dbReference type="NCBI Taxonomy" id="2490544"/>
    <lineage>
        <taxon>Bacteria</taxon>
        <taxon>Pseudomonadati</taxon>
        <taxon>Pseudomonadota</taxon>
        <taxon>Gammaproteobacteria</taxon>
        <taxon>Oceanospirillales</taxon>
        <taxon>Oceanospirillaceae</taxon>
        <taxon>Amphritea</taxon>
    </lineage>
</organism>
<evidence type="ECO:0000256" key="13">
    <source>
        <dbReference type="PIRSR" id="PIRSR602081-2"/>
    </source>
</evidence>
<dbReference type="EC" id="4.1.99.3" evidence="3"/>
<evidence type="ECO:0000313" key="16">
    <source>
        <dbReference type="EMBL" id="RTE65270.1"/>
    </source>
</evidence>
<comment type="cofactor">
    <cofactor evidence="12">
        <name>FAD</name>
        <dbReference type="ChEBI" id="CHEBI:57692"/>
    </cofactor>
    <text evidence="12">Binds 1 FAD per subunit.</text>
</comment>
<dbReference type="Pfam" id="PF00875">
    <property type="entry name" value="DNA_photolyase"/>
    <property type="match status" value="1"/>
</dbReference>
<evidence type="ECO:0000259" key="15">
    <source>
        <dbReference type="PROSITE" id="PS51645"/>
    </source>
</evidence>
<feature type="domain" description="Photolyase/cryptochrome alpha/beta" evidence="15">
    <location>
        <begin position="3"/>
        <end position="128"/>
    </location>
</feature>
<comment type="caution">
    <text evidence="16">The sequence shown here is derived from an EMBL/GenBank/DDBJ whole genome shotgun (WGS) entry which is preliminary data.</text>
</comment>
<dbReference type="PANTHER" id="PTHR11455:SF9">
    <property type="entry name" value="CRYPTOCHROME CIRCADIAN CLOCK 5 ISOFORM X1"/>
    <property type="match status" value="1"/>
</dbReference>
<feature type="site" description="Electron transfer via tryptophanyl radical" evidence="13">
    <location>
        <position position="385"/>
    </location>
</feature>
<feature type="binding site" evidence="12">
    <location>
        <position position="275"/>
    </location>
    <ligand>
        <name>FAD</name>
        <dbReference type="ChEBI" id="CHEBI:57692"/>
    </ligand>
</feature>
<evidence type="ECO:0000256" key="1">
    <source>
        <dbReference type="ARBA" id="ARBA00001932"/>
    </source>
</evidence>
<dbReference type="GO" id="GO:0071949">
    <property type="term" value="F:FAD binding"/>
    <property type="evidence" value="ECO:0007669"/>
    <property type="project" value="TreeGrafter"/>
</dbReference>
<dbReference type="PROSITE" id="PS00394">
    <property type="entry name" value="DNA_PHOTOLYASES_1_1"/>
    <property type="match status" value="1"/>
</dbReference>
<accession>A0A430KP73</accession>